<dbReference type="InterPro" id="IPR011009">
    <property type="entry name" value="Kinase-like_dom_sf"/>
</dbReference>
<feature type="repeat" description="WD" evidence="3">
    <location>
        <begin position="636"/>
        <end position="663"/>
    </location>
</feature>
<accession>A0A7Z9E4F3</accession>
<dbReference type="AlphaFoldDB" id="A0A7Z9E4F3"/>
<dbReference type="PROSITE" id="PS50011">
    <property type="entry name" value="PROTEIN_KINASE_DOM"/>
    <property type="match status" value="1"/>
</dbReference>
<proteinExistence type="predicted"/>
<dbReference type="Proteomes" id="UP000184550">
    <property type="component" value="Unassembled WGS sequence"/>
</dbReference>
<dbReference type="CDD" id="cd14014">
    <property type="entry name" value="STKc_PknB_like"/>
    <property type="match status" value="1"/>
</dbReference>
<feature type="repeat" description="WD" evidence="3">
    <location>
        <begin position="536"/>
        <end position="577"/>
    </location>
</feature>
<keyword evidence="5" id="KW-0418">Kinase</keyword>
<feature type="repeat" description="WD" evidence="3">
    <location>
        <begin position="585"/>
        <end position="626"/>
    </location>
</feature>
<dbReference type="PROSITE" id="PS50082">
    <property type="entry name" value="WD_REPEATS_2"/>
    <property type="match status" value="7"/>
</dbReference>
<evidence type="ECO:0000313" key="6">
    <source>
        <dbReference type="Proteomes" id="UP000184550"/>
    </source>
</evidence>
<reference evidence="5" key="1">
    <citation type="submission" date="2019-10" db="EMBL/GenBank/DDBJ databases">
        <authorList>
            <consortium name="Genoscope - CEA"/>
            <person name="William W."/>
        </authorList>
    </citation>
    <scope>NUCLEOTIDE SEQUENCE [LARGE SCALE GENOMIC DNA]</scope>
    <source>
        <strain evidence="5">BBR_PRJEB10992</strain>
    </source>
</reference>
<keyword evidence="5" id="KW-0723">Serine/threonine-protein kinase</keyword>
<dbReference type="PRINTS" id="PR00320">
    <property type="entry name" value="GPROTEINBRPT"/>
</dbReference>
<feature type="repeat" description="WD" evidence="3">
    <location>
        <begin position="494"/>
        <end position="535"/>
    </location>
</feature>
<dbReference type="GO" id="GO:0005524">
    <property type="term" value="F:ATP binding"/>
    <property type="evidence" value="ECO:0007669"/>
    <property type="project" value="InterPro"/>
</dbReference>
<dbReference type="RefSeq" id="WP_083624862.1">
    <property type="nucleotide sequence ID" value="NZ_LR734877.1"/>
</dbReference>
<dbReference type="Pfam" id="PF00400">
    <property type="entry name" value="WD40"/>
    <property type="match status" value="7"/>
</dbReference>
<dbReference type="EMBL" id="CZCU02000152">
    <property type="protein sequence ID" value="VXD22540.1"/>
    <property type="molecule type" value="Genomic_DNA"/>
</dbReference>
<dbReference type="CDD" id="cd00200">
    <property type="entry name" value="WD40"/>
    <property type="match status" value="1"/>
</dbReference>
<dbReference type="InterPro" id="IPR019775">
    <property type="entry name" value="WD40_repeat_CS"/>
</dbReference>
<name>A0A7Z9E4F3_9CYAN</name>
<dbReference type="Pfam" id="PF00069">
    <property type="entry name" value="Pkinase"/>
    <property type="match status" value="1"/>
</dbReference>
<evidence type="ECO:0000313" key="5">
    <source>
        <dbReference type="EMBL" id="VXD22540.1"/>
    </source>
</evidence>
<keyword evidence="1 3" id="KW-0853">WD repeat</keyword>
<dbReference type="PROSITE" id="PS00678">
    <property type="entry name" value="WD_REPEATS_1"/>
    <property type="match status" value="3"/>
</dbReference>
<dbReference type="SMART" id="SM00320">
    <property type="entry name" value="WD40"/>
    <property type="match status" value="7"/>
</dbReference>
<keyword evidence="2" id="KW-0677">Repeat</keyword>
<comment type="caution">
    <text evidence="5">The sequence shown here is derived from an EMBL/GenBank/DDBJ whole genome shotgun (WGS) entry which is preliminary data.</text>
</comment>
<feature type="repeat" description="WD" evidence="3">
    <location>
        <begin position="452"/>
        <end position="493"/>
    </location>
</feature>
<gene>
    <name evidence="5" type="ORF">PL8927_750145</name>
</gene>
<dbReference type="OrthoDB" id="500858at2"/>
<evidence type="ECO:0000256" key="3">
    <source>
        <dbReference type="PROSITE-ProRule" id="PRU00221"/>
    </source>
</evidence>
<dbReference type="PROSITE" id="PS50294">
    <property type="entry name" value="WD_REPEATS_REGION"/>
    <property type="match status" value="6"/>
</dbReference>
<feature type="domain" description="Protein kinase" evidence="4">
    <location>
        <begin position="34"/>
        <end position="286"/>
    </location>
</feature>
<feature type="repeat" description="WD" evidence="3">
    <location>
        <begin position="410"/>
        <end position="451"/>
    </location>
</feature>
<dbReference type="SUPFAM" id="SSF56112">
    <property type="entry name" value="Protein kinase-like (PK-like)"/>
    <property type="match status" value="1"/>
</dbReference>
<dbReference type="Gene3D" id="3.30.200.20">
    <property type="entry name" value="Phosphorylase Kinase, domain 1"/>
    <property type="match status" value="1"/>
</dbReference>
<dbReference type="PANTHER" id="PTHR22847:SF637">
    <property type="entry name" value="WD REPEAT DOMAIN 5B"/>
    <property type="match status" value="1"/>
</dbReference>
<dbReference type="PANTHER" id="PTHR22847">
    <property type="entry name" value="WD40 REPEAT PROTEIN"/>
    <property type="match status" value="1"/>
</dbReference>
<dbReference type="InterPro" id="IPR020472">
    <property type="entry name" value="WD40_PAC1"/>
</dbReference>
<dbReference type="NCBIfam" id="NF045510">
    <property type="entry name" value="4Cys_prefix_kin"/>
    <property type="match status" value="1"/>
</dbReference>
<dbReference type="InterPro" id="IPR001680">
    <property type="entry name" value="WD40_rpt"/>
</dbReference>
<sequence length="663" mass="73548">MSYCINPQCQNPQNPTHAVLCQSCGLELRLKHRYRVIRILGQSHCNRTFLAIDEDQPSKPRCVIKQCLDDGLSTPEASVEFRLYAAALDQISQHPALPKLLAVFEENGYGYLVQDYIPGRNLAEELEQEGVFSELQIWALLSAILPMLEFIHKKDRVHGDIKPENIIRRLVSTPAFPNSSPKKQLVLVDFAGRNPLQAAAEYIAPEQLQGEISTKSDLYSLGVTCLHLLTQMSAFDLWDIKTNSWVWHHYLKTPISHRLTRILNQLIERNPAKRYQSATAVIQDLKSGPIAVNLTPVTPKKWILTALGGAGLALLSLFMSSRFSQPLPQFSPEPVEPIYQVPDIHIPSPQIENFDPPIPQKFPAVRTLSHNSGPVWSVAVSPDGQFVVYGNTDGSINIIDANTGGLINTLLGHSQPVGTLAISNDGRTLVSGSGDKTILVWDLWNGRQKKMLYGHQGWVYAVTISPDGETVASVSRDQTIRLWNIYTGQTLMTLQGYGTEVQSLAFSADNQTLVSGGSNGIVDIWNWHTGQLLRTFKAHSEAIWSVAISPDGQNLATGSWDHSIKLWNFEELESRYFNNTPQQILLGHGEKVQSVAFSPDGYTLASGDLAGTVKLWDVKNGGLRGTFKGHRAWVNVAFNPQNYTLITGSLDDTLKVWQLLPPD</sequence>
<dbReference type="GO" id="GO:0004674">
    <property type="term" value="F:protein serine/threonine kinase activity"/>
    <property type="evidence" value="ECO:0007669"/>
    <property type="project" value="UniProtKB-KW"/>
</dbReference>
<protein>
    <submittedName>
        <fullName evidence="5">Serine/threonine protein kinase with WD40 repeats</fullName>
    </submittedName>
</protein>
<evidence type="ECO:0000256" key="2">
    <source>
        <dbReference type="ARBA" id="ARBA00022737"/>
    </source>
</evidence>
<dbReference type="Gene3D" id="1.10.510.10">
    <property type="entry name" value="Transferase(Phosphotransferase) domain 1"/>
    <property type="match status" value="1"/>
</dbReference>
<evidence type="ECO:0000259" key="4">
    <source>
        <dbReference type="PROSITE" id="PS50011"/>
    </source>
</evidence>
<dbReference type="SUPFAM" id="SSF50978">
    <property type="entry name" value="WD40 repeat-like"/>
    <property type="match status" value="1"/>
</dbReference>
<dbReference type="InterPro" id="IPR036322">
    <property type="entry name" value="WD40_repeat_dom_sf"/>
</dbReference>
<dbReference type="Gene3D" id="2.130.10.10">
    <property type="entry name" value="YVTN repeat-like/Quinoprotein amine dehydrogenase"/>
    <property type="match status" value="3"/>
</dbReference>
<keyword evidence="5" id="KW-0808">Transferase</keyword>
<dbReference type="SMART" id="SM00220">
    <property type="entry name" value="S_TKc"/>
    <property type="match status" value="1"/>
</dbReference>
<evidence type="ECO:0000256" key="1">
    <source>
        <dbReference type="ARBA" id="ARBA00022574"/>
    </source>
</evidence>
<feature type="repeat" description="WD" evidence="3">
    <location>
        <begin position="368"/>
        <end position="409"/>
    </location>
</feature>
<dbReference type="InterPro" id="IPR015943">
    <property type="entry name" value="WD40/YVTN_repeat-like_dom_sf"/>
</dbReference>
<organism evidence="5 6">
    <name type="scientific">Planktothrix serta PCC 8927</name>
    <dbReference type="NCBI Taxonomy" id="671068"/>
    <lineage>
        <taxon>Bacteria</taxon>
        <taxon>Bacillati</taxon>
        <taxon>Cyanobacteriota</taxon>
        <taxon>Cyanophyceae</taxon>
        <taxon>Oscillatoriophycideae</taxon>
        <taxon>Oscillatoriales</taxon>
        <taxon>Microcoleaceae</taxon>
        <taxon>Planktothrix</taxon>
    </lineage>
</organism>
<dbReference type="InterPro" id="IPR000719">
    <property type="entry name" value="Prot_kinase_dom"/>
</dbReference>
<keyword evidence="6" id="KW-1185">Reference proteome</keyword>